<evidence type="ECO:0000313" key="2">
    <source>
        <dbReference type="EMBL" id="KPL73262.1"/>
    </source>
</evidence>
<name>A0A0P6XEJ8_9CHLR</name>
<gene>
    <name evidence="2" type="ORF">ADM99_03290</name>
</gene>
<feature type="domain" description="SpoVT-AbrB" evidence="1">
    <location>
        <begin position="6"/>
        <end position="53"/>
    </location>
</feature>
<comment type="caution">
    <text evidence="2">The sequence shown here is derived from an EMBL/GenBank/DDBJ whole genome shotgun (WGS) entry which is preliminary data.</text>
</comment>
<keyword evidence="3" id="KW-1185">Reference proteome</keyword>
<dbReference type="SUPFAM" id="SSF89447">
    <property type="entry name" value="AbrB/MazE/MraZ-like"/>
    <property type="match status" value="1"/>
</dbReference>
<evidence type="ECO:0000259" key="1">
    <source>
        <dbReference type="SMART" id="SM00966"/>
    </source>
</evidence>
<dbReference type="SMART" id="SM00966">
    <property type="entry name" value="SpoVT_AbrB"/>
    <property type="match status" value="1"/>
</dbReference>
<dbReference type="OrthoDB" id="166682at2"/>
<dbReference type="EMBL" id="LGCK01000006">
    <property type="protein sequence ID" value="KPL73262.1"/>
    <property type="molecule type" value="Genomic_DNA"/>
</dbReference>
<dbReference type="GO" id="GO:0003677">
    <property type="term" value="F:DNA binding"/>
    <property type="evidence" value="ECO:0007669"/>
    <property type="project" value="InterPro"/>
</dbReference>
<protein>
    <recommendedName>
        <fullName evidence="1">SpoVT-AbrB domain-containing protein</fullName>
    </recommendedName>
</protein>
<sequence>MLRRLFKTGNSIVLSLPREVLDGLKLADGDEVNLELESEEHRLLVTKVEKPLTSVGVDEDFAGHLAEFIQEYRSALEELAQ</sequence>
<accession>A0A0P6XEJ8</accession>
<dbReference type="InterPro" id="IPR007159">
    <property type="entry name" value="SpoVT-AbrB_dom"/>
</dbReference>
<dbReference type="Proteomes" id="UP000050430">
    <property type="component" value="Unassembled WGS sequence"/>
</dbReference>
<dbReference type="STRING" id="229920.ADM99_03290"/>
<reference evidence="2 3" key="1">
    <citation type="submission" date="2015-07" db="EMBL/GenBank/DDBJ databases">
        <title>Genome sequence of Leptolinea tardivitalis DSM 16556.</title>
        <authorList>
            <person name="Hemp J."/>
            <person name="Ward L.M."/>
            <person name="Pace L.A."/>
            <person name="Fischer W.W."/>
        </authorList>
    </citation>
    <scope>NUCLEOTIDE SEQUENCE [LARGE SCALE GENOMIC DNA]</scope>
    <source>
        <strain evidence="2 3">YMTK-2</strain>
    </source>
</reference>
<dbReference type="Gene3D" id="2.10.260.10">
    <property type="match status" value="1"/>
</dbReference>
<dbReference type="InterPro" id="IPR037914">
    <property type="entry name" value="SpoVT-AbrB_sf"/>
</dbReference>
<proteinExistence type="predicted"/>
<evidence type="ECO:0000313" key="3">
    <source>
        <dbReference type="Proteomes" id="UP000050430"/>
    </source>
</evidence>
<organism evidence="2 3">
    <name type="scientific">Leptolinea tardivitalis</name>
    <dbReference type="NCBI Taxonomy" id="229920"/>
    <lineage>
        <taxon>Bacteria</taxon>
        <taxon>Bacillati</taxon>
        <taxon>Chloroflexota</taxon>
        <taxon>Anaerolineae</taxon>
        <taxon>Anaerolineales</taxon>
        <taxon>Anaerolineaceae</taxon>
        <taxon>Leptolinea</taxon>
    </lineage>
</organism>
<dbReference type="AlphaFoldDB" id="A0A0P6XEJ8"/>
<dbReference type="RefSeq" id="WP_062421667.1">
    <property type="nucleotide sequence ID" value="NZ_BBYA01000009.1"/>
</dbReference>
<dbReference type="Pfam" id="PF04014">
    <property type="entry name" value="MazE_antitoxin"/>
    <property type="match status" value="1"/>
</dbReference>